<feature type="transmembrane region" description="Helical" evidence="12">
    <location>
        <begin position="444"/>
        <end position="474"/>
    </location>
</feature>
<keyword evidence="4" id="KW-0597">Phosphoprotein</keyword>
<dbReference type="SUPFAM" id="SSF55804">
    <property type="entry name" value="Phoshotransferase/anion transport protein"/>
    <property type="match status" value="1"/>
</dbReference>
<keyword evidence="6" id="KW-0808">Transferase</keyword>
<evidence type="ECO:0000256" key="2">
    <source>
        <dbReference type="ARBA" id="ARBA00022448"/>
    </source>
</evidence>
<dbReference type="AlphaFoldDB" id="A0A0X8JEW0"/>
<feature type="transmembrane region" description="Helical" evidence="12">
    <location>
        <begin position="405"/>
        <end position="432"/>
    </location>
</feature>
<keyword evidence="2" id="KW-0813">Transport</keyword>
<proteinExistence type="predicted"/>
<keyword evidence="17" id="KW-1185">Reference proteome</keyword>
<evidence type="ECO:0000256" key="5">
    <source>
        <dbReference type="ARBA" id="ARBA00022597"/>
    </source>
</evidence>
<dbReference type="Proteomes" id="UP000065220">
    <property type="component" value="Chromosome"/>
</dbReference>
<dbReference type="InterPro" id="IPR016152">
    <property type="entry name" value="PTrfase/Anion_transptr"/>
</dbReference>
<evidence type="ECO:0000256" key="8">
    <source>
        <dbReference type="ARBA" id="ARBA00022692"/>
    </source>
</evidence>
<name>A0A0X8JEW0_ACTRD</name>
<dbReference type="KEGG" id="ard:AXF14_06295"/>
<evidence type="ECO:0000256" key="4">
    <source>
        <dbReference type="ARBA" id="ARBA00022553"/>
    </source>
</evidence>
<dbReference type="GO" id="GO:0016301">
    <property type="term" value="F:kinase activity"/>
    <property type="evidence" value="ECO:0007669"/>
    <property type="project" value="UniProtKB-KW"/>
</dbReference>
<keyword evidence="5" id="KW-0762">Sugar transport</keyword>
<gene>
    <name evidence="16" type="ORF">AXF14_06295</name>
</gene>
<evidence type="ECO:0000256" key="6">
    <source>
        <dbReference type="ARBA" id="ARBA00022679"/>
    </source>
</evidence>
<feature type="domain" description="PTS EIIA type-2" evidence="13">
    <location>
        <begin position="10"/>
        <end position="155"/>
    </location>
</feature>
<dbReference type="CDD" id="cd00211">
    <property type="entry name" value="PTS_IIA_fru"/>
    <property type="match status" value="1"/>
</dbReference>
<reference evidence="17" key="1">
    <citation type="submission" date="2016-02" db="EMBL/GenBank/DDBJ databases">
        <authorList>
            <person name="Holder M.E."/>
            <person name="Ajami N.J."/>
            <person name="Petrosino J.F."/>
        </authorList>
    </citation>
    <scope>NUCLEOTIDE SEQUENCE [LARGE SCALE GENOMIC DNA]</scope>
    <source>
        <strain evidence="17">CCUG 36733</strain>
    </source>
</reference>
<feature type="domain" description="PTS EIIC type-2" evidence="15">
    <location>
        <begin position="327"/>
        <end position="698"/>
    </location>
</feature>
<dbReference type="InterPro" id="IPR036095">
    <property type="entry name" value="PTS_EIIB-like_sf"/>
</dbReference>
<dbReference type="Pfam" id="PF02302">
    <property type="entry name" value="PTS_IIB"/>
    <property type="match status" value="1"/>
</dbReference>
<evidence type="ECO:0000256" key="9">
    <source>
        <dbReference type="ARBA" id="ARBA00022777"/>
    </source>
</evidence>
<dbReference type="GO" id="GO:0022877">
    <property type="term" value="F:protein-N(PI)-phosphohistidine-fructose phosphotransferase system transporter activity"/>
    <property type="evidence" value="ECO:0007669"/>
    <property type="project" value="InterPro"/>
</dbReference>
<dbReference type="Gene3D" id="3.40.50.2300">
    <property type="match status" value="1"/>
</dbReference>
<keyword evidence="9" id="KW-0418">Kinase</keyword>
<dbReference type="InterPro" id="IPR003353">
    <property type="entry name" value="PTS_IIB_fruc"/>
</dbReference>
<feature type="transmembrane region" description="Helical" evidence="12">
    <location>
        <begin position="529"/>
        <end position="548"/>
    </location>
</feature>
<dbReference type="NCBIfam" id="TIGR01427">
    <property type="entry name" value="PTS_IIC_fructo"/>
    <property type="match status" value="1"/>
</dbReference>
<evidence type="ECO:0000256" key="3">
    <source>
        <dbReference type="ARBA" id="ARBA00022475"/>
    </source>
</evidence>
<dbReference type="InterPro" id="IPR002178">
    <property type="entry name" value="PTS_EIIA_type-2_dom"/>
</dbReference>
<dbReference type="InterPro" id="IPR003352">
    <property type="entry name" value="PTS_EIIC"/>
</dbReference>
<dbReference type="InterPro" id="IPR013011">
    <property type="entry name" value="PTS_EIIB_2"/>
</dbReference>
<feature type="domain" description="PTS EIIB type-2" evidence="14">
    <location>
        <begin position="200"/>
        <end position="295"/>
    </location>
</feature>
<evidence type="ECO:0000256" key="10">
    <source>
        <dbReference type="ARBA" id="ARBA00022989"/>
    </source>
</evidence>
<dbReference type="PROSITE" id="PS51099">
    <property type="entry name" value="PTS_EIIB_TYPE_2"/>
    <property type="match status" value="1"/>
</dbReference>
<dbReference type="InterPro" id="IPR006327">
    <property type="entry name" value="PTS_IIC_fruc"/>
</dbReference>
<keyword evidence="8 12" id="KW-0812">Transmembrane</keyword>
<accession>A0A0X8JEW0</accession>
<dbReference type="Pfam" id="PF02378">
    <property type="entry name" value="PTS_EIIC"/>
    <property type="match status" value="1"/>
</dbReference>
<evidence type="ECO:0000256" key="1">
    <source>
        <dbReference type="ARBA" id="ARBA00004429"/>
    </source>
</evidence>
<dbReference type="GO" id="GO:0090563">
    <property type="term" value="F:protein-phosphocysteine-sugar phosphotransferase activity"/>
    <property type="evidence" value="ECO:0007669"/>
    <property type="project" value="TreeGrafter"/>
</dbReference>
<dbReference type="OrthoDB" id="9782569at2"/>
<evidence type="ECO:0000259" key="15">
    <source>
        <dbReference type="PROSITE" id="PS51104"/>
    </source>
</evidence>
<dbReference type="InterPro" id="IPR013014">
    <property type="entry name" value="PTS_EIIC_2"/>
</dbReference>
<keyword evidence="7" id="KW-0598">Phosphotransferase system</keyword>
<dbReference type="NCBIfam" id="TIGR00829">
    <property type="entry name" value="FRU"/>
    <property type="match status" value="1"/>
</dbReference>
<dbReference type="PANTHER" id="PTHR30505:SF0">
    <property type="entry name" value="FRUCTOSE-LIKE PTS SYSTEM EIIBC COMPONENT-RELATED"/>
    <property type="match status" value="1"/>
</dbReference>
<dbReference type="STRING" id="111015.AXF14_06295"/>
<dbReference type="SUPFAM" id="SSF52794">
    <property type="entry name" value="PTS system IIB component-like"/>
    <property type="match status" value="1"/>
</dbReference>
<evidence type="ECO:0000313" key="17">
    <source>
        <dbReference type="Proteomes" id="UP000065220"/>
    </source>
</evidence>
<dbReference type="GO" id="GO:0005886">
    <property type="term" value="C:plasma membrane"/>
    <property type="evidence" value="ECO:0007669"/>
    <property type="project" value="UniProtKB-SubCell"/>
</dbReference>
<dbReference type="GO" id="GO:0005351">
    <property type="term" value="F:carbohydrate:proton symporter activity"/>
    <property type="evidence" value="ECO:0007669"/>
    <property type="project" value="InterPro"/>
</dbReference>
<dbReference type="PANTHER" id="PTHR30505">
    <property type="entry name" value="FRUCTOSE-LIKE PERMEASE"/>
    <property type="match status" value="1"/>
</dbReference>
<dbReference type="InterPro" id="IPR050864">
    <property type="entry name" value="Bacterial_PTS_Sugar_Transport"/>
</dbReference>
<evidence type="ECO:0000313" key="16">
    <source>
        <dbReference type="EMBL" id="AMD87267.1"/>
    </source>
</evidence>
<evidence type="ECO:0000259" key="14">
    <source>
        <dbReference type="PROSITE" id="PS51099"/>
    </source>
</evidence>
<protein>
    <submittedName>
        <fullName evidence="16">PTS lactose transporter subunit IIC</fullName>
    </submittedName>
</protein>
<keyword evidence="10 12" id="KW-1133">Transmembrane helix</keyword>
<evidence type="ECO:0000256" key="12">
    <source>
        <dbReference type="SAM" id="Phobius"/>
    </source>
</evidence>
<dbReference type="PROSITE" id="PS51094">
    <property type="entry name" value="PTS_EIIA_TYPE_2"/>
    <property type="match status" value="1"/>
</dbReference>
<dbReference type="GO" id="GO:0009401">
    <property type="term" value="P:phosphoenolpyruvate-dependent sugar phosphotransferase system"/>
    <property type="evidence" value="ECO:0007669"/>
    <property type="project" value="UniProtKB-KW"/>
</dbReference>
<evidence type="ECO:0000259" key="13">
    <source>
        <dbReference type="PROSITE" id="PS51094"/>
    </source>
</evidence>
<feature type="transmembrane region" description="Helical" evidence="12">
    <location>
        <begin position="668"/>
        <end position="688"/>
    </location>
</feature>
<feature type="transmembrane region" description="Helical" evidence="12">
    <location>
        <begin position="486"/>
        <end position="508"/>
    </location>
</feature>
<feature type="transmembrane region" description="Helical" evidence="12">
    <location>
        <begin position="335"/>
        <end position="358"/>
    </location>
</feature>
<sequence length="709" mass="72146">MSTPAAASTPLIIPELVRLDAEPGVDKKDVIEYLAQVVADAGRADTPEGLASDALAREETSPTGIPGGIAIPHCRSPHVLEASLGFARLSRPVSFGAADERDADLVFMIAAPSGADDLHLQLLAKLARGLMRSDFTDALRQADSAEEVVRLVTSQVQPELLDDGDTADTAPAAAAGSVAAPAAAATTAAPSGSAGSDRLIVAVTSCPTGIAHTFMAAEALEQAGKERGVEVHAEGQGSGRIDWLDPALIERADAVIFAHDLPVKDRYRFAGKKIVDVGVKAAVNDAGSLVDRALALVDDPSAPTVQAAAGASEDESEKKDEHWARRLQRAVMTGVSYMIPFVAAGGLLIALGFLFGGYDITKTASTMVVGDSANGVAAASLWHLPDLSDAAYAAPNALLHSSFCAYLGAVLYLLGSTGMGLLVPALAGYVAFGLAGRPGIAPGFIMGLVSVAVGAGFIGGLIGGILAGYLAAWLAGLNAPRWLRGLMPVVIIPLVTTLVVGALMYMFLGKPLAALMDGLNNGLTSMADNGAGVLLGIVLGLMMCFDLGGPVNKAAYLFATAGLASATTASYEIMAAGMVPPLALALATTLRPELFTAAEKENGRASWLLGASFISEGAIPFAAADPARIIPPAMVGGAVTGALTMAMHVGSRAPHGGIFVLFAIDGKLWFVLAIVIGALISCALTLLLKRIGASRKAASAAEAPAVAAA</sequence>
<dbReference type="RefSeq" id="WP_067941762.1">
    <property type="nucleotide sequence ID" value="NZ_CP014228.1"/>
</dbReference>
<dbReference type="EMBL" id="CP014228">
    <property type="protein sequence ID" value="AMD87267.1"/>
    <property type="molecule type" value="Genomic_DNA"/>
</dbReference>
<dbReference type="InterPro" id="IPR003501">
    <property type="entry name" value="PTS_EIIB_2/3"/>
</dbReference>
<dbReference type="PROSITE" id="PS51104">
    <property type="entry name" value="PTS_EIIC_TYPE_2"/>
    <property type="match status" value="1"/>
</dbReference>
<comment type="subcellular location">
    <subcellularLocation>
        <location evidence="1">Cell inner membrane</location>
        <topology evidence="1">Multi-pass membrane protein</topology>
    </subcellularLocation>
</comment>
<dbReference type="Gene3D" id="3.40.930.10">
    <property type="entry name" value="Mannitol-specific EII, Chain A"/>
    <property type="match status" value="1"/>
</dbReference>
<organism evidence="16 17">
    <name type="scientific">Actinomyces radicidentis</name>
    <dbReference type="NCBI Taxonomy" id="111015"/>
    <lineage>
        <taxon>Bacteria</taxon>
        <taxon>Bacillati</taxon>
        <taxon>Actinomycetota</taxon>
        <taxon>Actinomycetes</taxon>
        <taxon>Actinomycetales</taxon>
        <taxon>Actinomycetaceae</taxon>
        <taxon>Actinomyces</taxon>
    </lineage>
</organism>
<evidence type="ECO:0000256" key="11">
    <source>
        <dbReference type="ARBA" id="ARBA00023136"/>
    </source>
</evidence>
<keyword evidence="11 12" id="KW-0472">Membrane</keyword>
<dbReference type="CDD" id="cd05569">
    <property type="entry name" value="PTS_IIB_fructose"/>
    <property type="match status" value="1"/>
</dbReference>
<feature type="transmembrane region" description="Helical" evidence="12">
    <location>
        <begin position="629"/>
        <end position="648"/>
    </location>
</feature>
<keyword evidence="3" id="KW-1003">Cell membrane</keyword>
<evidence type="ECO:0000256" key="7">
    <source>
        <dbReference type="ARBA" id="ARBA00022683"/>
    </source>
</evidence>
<dbReference type="Pfam" id="PF00359">
    <property type="entry name" value="PTS_EIIA_2"/>
    <property type="match status" value="1"/>
</dbReference>